<dbReference type="SMART" id="SM00342">
    <property type="entry name" value="HTH_ARAC"/>
    <property type="match status" value="1"/>
</dbReference>
<dbReference type="Gene3D" id="1.10.10.60">
    <property type="entry name" value="Homeodomain-like"/>
    <property type="match status" value="1"/>
</dbReference>
<comment type="caution">
    <text evidence="5">The sequence shown here is derived from an EMBL/GenBank/DDBJ whole genome shotgun (WGS) entry which is preliminary data.</text>
</comment>
<evidence type="ECO:0000256" key="3">
    <source>
        <dbReference type="ARBA" id="ARBA00023163"/>
    </source>
</evidence>
<keyword evidence="3" id="KW-0804">Transcription</keyword>
<evidence type="ECO:0000259" key="4">
    <source>
        <dbReference type="PROSITE" id="PS01124"/>
    </source>
</evidence>
<evidence type="ECO:0000313" key="5">
    <source>
        <dbReference type="EMBL" id="MDP9833212.1"/>
    </source>
</evidence>
<name>A0ABT9PKG8_9ACTO</name>
<dbReference type="Pfam" id="PF14525">
    <property type="entry name" value="AraC_binding_2"/>
    <property type="match status" value="1"/>
</dbReference>
<dbReference type="Proteomes" id="UP001230145">
    <property type="component" value="Unassembled WGS sequence"/>
</dbReference>
<dbReference type="InterPro" id="IPR050204">
    <property type="entry name" value="AraC_XylS_family_regulators"/>
</dbReference>
<reference evidence="5 6" key="1">
    <citation type="submission" date="2023-07" db="EMBL/GenBank/DDBJ databases">
        <title>Sequencing the genomes of 1000 actinobacteria strains.</title>
        <authorList>
            <person name="Klenk H.-P."/>
        </authorList>
    </citation>
    <scope>NUCLEOTIDE SEQUENCE [LARGE SCALE GENOMIC DNA]</scope>
    <source>
        <strain evidence="5 6">DSM 19515</strain>
    </source>
</reference>
<keyword evidence="1" id="KW-0805">Transcription regulation</keyword>
<dbReference type="RefSeq" id="WP_307635236.1">
    <property type="nucleotide sequence ID" value="NZ_JAUSQL010000001.1"/>
</dbReference>
<proteinExistence type="predicted"/>
<dbReference type="PANTHER" id="PTHR46796:SF6">
    <property type="entry name" value="ARAC SUBFAMILY"/>
    <property type="match status" value="1"/>
</dbReference>
<evidence type="ECO:0000256" key="2">
    <source>
        <dbReference type="ARBA" id="ARBA00023125"/>
    </source>
</evidence>
<evidence type="ECO:0000313" key="6">
    <source>
        <dbReference type="Proteomes" id="UP001230145"/>
    </source>
</evidence>
<dbReference type="PROSITE" id="PS00041">
    <property type="entry name" value="HTH_ARAC_FAMILY_1"/>
    <property type="match status" value="1"/>
</dbReference>
<keyword evidence="2" id="KW-0238">DNA-binding</keyword>
<sequence>MTSLATGGRSLIVKACTPIVEQCSLGGIVSKVLQGSLNFEEWHVAAQQAFGTLHITTPEDKSDFEVGLEAIHVGDIDLFDMRTPAHRVERRAADIPAGEKGYCKLSLQLEGSSILEQDGRRCVLEPSNLAVYFTQRPYVLEYPAPQRTLVMIFPQSFVNLPDSDLEKISAVPISRESGLGRVAVPLFEQLAGNLRALEDIYAIPLVRSALDMLVSVIASDLLADTDNTESLNHQVRRFVAAHLADPELGPRMIADSLFVSVRHLHSQFSRGGETVGSYIRRLRLDKIRDSLADPRFASDTIQAIGSRYGLVDAAHLSKSFTARFGISPSAYRRSVLGKGE</sequence>
<organism evidence="5 6">
    <name type="scientific">Trueperella abortisuis</name>
    <dbReference type="NCBI Taxonomy" id="445930"/>
    <lineage>
        <taxon>Bacteria</taxon>
        <taxon>Bacillati</taxon>
        <taxon>Actinomycetota</taxon>
        <taxon>Actinomycetes</taxon>
        <taxon>Actinomycetales</taxon>
        <taxon>Actinomycetaceae</taxon>
        <taxon>Trueperella</taxon>
    </lineage>
</organism>
<dbReference type="PROSITE" id="PS01124">
    <property type="entry name" value="HTH_ARAC_FAMILY_2"/>
    <property type="match status" value="1"/>
</dbReference>
<dbReference type="Pfam" id="PF12833">
    <property type="entry name" value="HTH_18"/>
    <property type="match status" value="1"/>
</dbReference>
<evidence type="ECO:0000256" key="1">
    <source>
        <dbReference type="ARBA" id="ARBA00023015"/>
    </source>
</evidence>
<dbReference type="PANTHER" id="PTHR46796">
    <property type="entry name" value="HTH-TYPE TRANSCRIPTIONAL ACTIVATOR RHAS-RELATED"/>
    <property type="match status" value="1"/>
</dbReference>
<dbReference type="InterPro" id="IPR035418">
    <property type="entry name" value="AraC-bd_2"/>
</dbReference>
<dbReference type="InterPro" id="IPR018062">
    <property type="entry name" value="HTH_AraC-typ_CS"/>
</dbReference>
<accession>A0ABT9PKG8</accession>
<gene>
    <name evidence="5" type="ORF">J2S45_001891</name>
</gene>
<feature type="domain" description="HTH araC/xylS-type" evidence="4">
    <location>
        <begin position="233"/>
        <end position="334"/>
    </location>
</feature>
<dbReference type="InterPro" id="IPR018060">
    <property type="entry name" value="HTH_AraC"/>
</dbReference>
<protein>
    <submittedName>
        <fullName evidence="5">AraC-like DNA-binding protein</fullName>
    </submittedName>
</protein>
<keyword evidence="6" id="KW-1185">Reference proteome</keyword>
<dbReference type="EMBL" id="JAUSQL010000001">
    <property type="protein sequence ID" value="MDP9833212.1"/>
    <property type="molecule type" value="Genomic_DNA"/>
</dbReference>